<proteinExistence type="predicted"/>
<evidence type="ECO:0000313" key="3">
    <source>
        <dbReference type="EMBL" id="AFC99193.1"/>
    </source>
</evidence>
<keyword evidence="4" id="KW-1185">Reference proteome</keyword>
<dbReference type="SUPFAM" id="SSF53756">
    <property type="entry name" value="UDP-Glycosyltransferase/glycogen phosphorylase"/>
    <property type="match status" value="1"/>
</dbReference>
<dbReference type="STRING" id="1041930.Mtc_0426"/>
<dbReference type="InterPro" id="IPR028098">
    <property type="entry name" value="Glyco_trans_4-like_N"/>
</dbReference>
<dbReference type="InterPro" id="IPR050194">
    <property type="entry name" value="Glycosyltransferase_grp1"/>
</dbReference>
<dbReference type="AlphaFoldDB" id="H8I454"/>
<feature type="domain" description="Glycosyltransferase subfamily 4-like N-terminal" evidence="2">
    <location>
        <begin position="29"/>
        <end position="200"/>
    </location>
</feature>
<dbReference type="Gene3D" id="3.40.50.2000">
    <property type="entry name" value="Glycogen Phosphorylase B"/>
    <property type="match status" value="2"/>
</dbReference>
<dbReference type="PANTHER" id="PTHR45947">
    <property type="entry name" value="SULFOQUINOVOSYL TRANSFERASE SQD2"/>
    <property type="match status" value="1"/>
</dbReference>
<organism evidence="3 4">
    <name type="scientific">Methanocella conradii (strain DSM 24694 / JCM 17849 / CGMCC 1.5162 / HZ254)</name>
    <dbReference type="NCBI Taxonomy" id="1041930"/>
    <lineage>
        <taxon>Archaea</taxon>
        <taxon>Methanobacteriati</taxon>
        <taxon>Methanobacteriota</taxon>
        <taxon>Stenosarchaea group</taxon>
        <taxon>Methanomicrobia</taxon>
        <taxon>Methanocellales</taxon>
        <taxon>Methanocellaceae</taxon>
        <taxon>Methanocella</taxon>
    </lineage>
</organism>
<evidence type="ECO:0000259" key="2">
    <source>
        <dbReference type="Pfam" id="PF13439"/>
    </source>
</evidence>
<sequence>MGEEVKGNERFIKSGMRIAVFTDTFVPQVNGVVNAVRQFDRMLSAAGHTVEVFTEGKKPGVYVIDGVDVHRYRAFTFLPYPEFEYAVDIIGPVRDATRFKPDVVHTHTPFVMGYCAWRTAKRLGVPLVGTFHTPVDEYVVYLSKRFKLSRLILRRIARAYQNWFYDKCDVIIVPARSAAGYLDVKGKRIEVVSNGLDLSRYGVAGRQEFREKFGLGDAPVILHGGRLSFEKRIDGVIKAMPLVLKEAPDAKLLIVGKGPARSSLEALVAKLGLQASVVFAGYVSDEDFPRAFAAADVLALNSPVETQSLIVLEAFATGLPVVGANAGAIPDAVVPGENGFLFDTDDSEAIARHLVRIIKDKTLREKLRDGALRTASQHSLEKSASRLLEIYDSIKNRAGDIFL</sequence>
<dbReference type="PANTHER" id="PTHR45947:SF3">
    <property type="entry name" value="SULFOQUINOVOSYL TRANSFERASE SQD2"/>
    <property type="match status" value="1"/>
</dbReference>
<dbReference type="Proteomes" id="UP000005233">
    <property type="component" value="Chromosome"/>
</dbReference>
<evidence type="ECO:0000313" key="4">
    <source>
        <dbReference type="Proteomes" id="UP000005233"/>
    </source>
</evidence>
<feature type="domain" description="Glycosyl transferase family 1" evidence="1">
    <location>
        <begin position="206"/>
        <end position="371"/>
    </location>
</feature>
<protein>
    <submittedName>
        <fullName evidence="3">Glycosyltransferase</fullName>
    </submittedName>
</protein>
<dbReference type="Pfam" id="PF13439">
    <property type="entry name" value="Glyco_transf_4"/>
    <property type="match status" value="1"/>
</dbReference>
<reference evidence="3 4" key="1">
    <citation type="journal article" date="2012" name="J. Bacteriol.">
        <title>Complete genome sequence of a thermophilic methanogen, Methanocella conradii HZ254, isolated from Chinese rice field soil.</title>
        <authorList>
            <person name="Lu Z."/>
            <person name="Lu Y."/>
        </authorList>
    </citation>
    <scope>NUCLEOTIDE SEQUENCE [LARGE SCALE GENOMIC DNA]</scope>
    <source>
        <strain evidence="4">DSM 24694 / JCM 17849 / CGMCC 1.5162 / HZ254</strain>
    </source>
</reference>
<dbReference type="KEGG" id="mez:Mtc_0426"/>
<dbReference type="InterPro" id="IPR001296">
    <property type="entry name" value="Glyco_trans_1"/>
</dbReference>
<gene>
    <name evidence="3" type="ordered locus">Mtc_0426</name>
</gene>
<name>H8I454_METCZ</name>
<dbReference type="GO" id="GO:0016757">
    <property type="term" value="F:glycosyltransferase activity"/>
    <property type="evidence" value="ECO:0007669"/>
    <property type="project" value="InterPro"/>
</dbReference>
<dbReference type="HOGENOM" id="CLU_009583_2_0_2"/>
<evidence type="ECO:0000259" key="1">
    <source>
        <dbReference type="Pfam" id="PF00534"/>
    </source>
</evidence>
<dbReference type="Pfam" id="PF00534">
    <property type="entry name" value="Glycos_transf_1"/>
    <property type="match status" value="1"/>
</dbReference>
<accession>H8I454</accession>
<dbReference type="EMBL" id="CP003243">
    <property type="protein sequence ID" value="AFC99193.1"/>
    <property type="molecule type" value="Genomic_DNA"/>
</dbReference>
<dbReference type="eggNOG" id="arCOG01411">
    <property type="taxonomic scope" value="Archaea"/>
</dbReference>